<dbReference type="Proteomes" id="UP001186944">
    <property type="component" value="Unassembled WGS sequence"/>
</dbReference>
<dbReference type="EMBL" id="VSWD01000001">
    <property type="protein sequence ID" value="KAK3109060.1"/>
    <property type="molecule type" value="Genomic_DNA"/>
</dbReference>
<feature type="non-terminal residue" evidence="2">
    <location>
        <position position="1"/>
    </location>
</feature>
<feature type="region of interest" description="Disordered" evidence="1">
    <location>
        <begin position="28"/>
        <end position="106"/>
    </location>
</feature>
<gene>
    <name evidence="2" type="ORF">FSP39_022057</name>
</gene>
<feature type="compositionally biased region" description="Basic and acidic residues" evidence="1">
    <location>
        <begin position="81"/>
        <end position="106"/>
    </location>
</feature>
<dbReference type="AlphaFoldDB" id="A0AA89C748"/>
<proteinExistence type="predicted"/>
<sequence length="165" mass="19447">EIMPVCDDCGLMFENIHDLQRHAKKLCPENQLKRKRQADEDYENPPKKWIPYGSDNDDEDSTSDIEENREQEAFSTMMSLAKEDKKKYEKDGMPVKEAKEKADEKETEADIKQCIERYTSIIKYILQLEHGTTHRNVMQDVEDFIVDGYNEDRCIKMAIKRTVTY</sequence>
<reference evidence="2" key="1">
    <citation type="submission" date="2019-08" db="EMBL/GenBank/DDBJ databases">
        <title>The improved chromosome-level genome for the pearl oyster Pinctada fucata martensii using PacBio sequencing and Hi-C.</title>
        <authorList>
            <person name="Zheng Z."/>
        </authorList>
    </citation>
    <scope>NUCLEOTIDE SEQUENCE</scope>
    <source>
        <strain evidence="2">ZZ-2019</strain>
        <tissue evidence="2">Adductor muscle</tissue>
    </source>
</reference>
<evidence type="ECO:0000313" key="2">
    <source>
        <dbReference type="EMBL" id="KAK3109060.1"/>
    </source>
</evidence>
<keyword evidence="3" id="KW-1185">Reference proteome</keyword>
<evidence type="ECO:0000313" key="3">
    <source>
        <dbReference type="Proteomes" id="UP001186944"/>
    </source>
</evidence>
<comment type="caution">
    <text evidence="2">The sequence shown here is derived from an EMBL/GenBank/DDBJ whole genome shotgun (WGS) entry which is preliminary data.</text>
</comment>
<feature type="compositionally biased region" description="Acidic residues" evidence="1">
    <location>
        <begin position="55"/>
        <end position="65"/>
    </location>
</feature>
<organism evidence="2 3">
    <name type="scientific">Pinctada imbricata</name>
    <name type="common">Atlantic pearl-oyster</name>
    <name type="synonym">Pinctada martensii</name>
    <dbReference type="NCBI Taxonomy" id="66713"/>
    <lineage>
        <taxon>Eukaryota</taxon>
        <taxon>Metazoa</taxon>
        <taxon>Spiralia</taxon>
        <taxon>Lophotrochozoa</taxon>
        <taxon>Mollusca</taxon>
        <taxon>Bivalvia</taxon>
        <taxon>Autobranchia</taxon>
        <taxon>Pteriomorphia</taxon>
        <taxon>Pterioida</taxon>
        <taxon>Pterioidea</taxon>
        <taxon>Pteriidae</taxon>
        <taxon>Pinctada</taxon>
    </lineage>
</organism>
<accession>A0AA89C748</accession>
<evidence type="ECO:0000256" key="1">
    <source>
        <dbReference type="SAM" id="MobiDB-lite"/>
    </source>
</evidence>
<protein>
    <submittedName>
        <fullName evidence="2">Uncharacterized protein</fullName>
    </submittedName>
</protein>
<name>A0AA89C748_PINIB</name>